<dbReference type="RefSeq" id="WP_188360697.1">
    <property type="nucleotide sequence ID" value="NZ_BMFG01000001.1"/>
</dbReference>
<dbReference type="InterPro" id="IPR007016">
    <property type="entry name" value="O-antigen_ligase-rel_domated"/>
</dbReference>
<evidence type="ECO:0000256" key="1">
    <source>
        <dbReference type="ARBA" id="ARBA00004141"/>
    </source>
</evidence>
<accession>A0A916XVF1</accession>
<gene>
    <name evidence="7" type="ORF">GCM10011343_02630</name>
</gene>
<sequence length="469" mass="52754">MNNSNYIQLIGLHFIIGFLIFFFKPLSYVYTHLIIFGGIIWVLRNKNANEEALLVAAYIAGSELLIRMTKGYFFWEYAKYSIIIVLFIGMYFKGFARNALPYWIFSLLLLPGIIIGMIEFGSDPRLRQSILFNISGPICLFVGSLYCYTRAISLKKFMKVLLIVALPIISCVVYAFLYTPDLREALVHTGSNFATSGGYGPNQVATFLGLGMFVFFTRALFSSPTRLQFLINLALSLVLAYRALLTFSRGGLITGLFMIVLFLGIVFFKGGTNVRSKLSMVMVLLGIGMFFIWIYTIAITGGLIEKRYKNQDAQGRAKSSVLSGREEVAMSEIQLFLDEPFLGGGVGSGHKYREEHFDISIASHNEVTRMLGEHGFFGIIGLLLLIITPLILYLDNKSHFFLLSLLAFWFLTLNHAAMRTALPAFIYALTLLKIHIHEIPIVYWKQTLQARQQSLNDRNVEPATTTGGV</sequence>
<feature type="transmembrane region" description="Helical" evidence="5">
    <location>
        <begin position="6"/>
        <end position="23"/>
    </location>
</feature>
<evidence type="ECO:0000256" key="4">
    <source>
        <dbReference type="ARBA" id="ARBA00023136"/>
    </source>
</evidence>
<dbReference type="EMBL" id="BMFG01000001">
    <property type="protein sequence ID" value="GGD15109.1"/>
    <property type="molecule type" value="Genomic_DNA"/>
</dbReference>
<feature type="transmembrane region" description="Helical" evidence="5">
    <location>
        <begin position="199"/>
        <end position="220"/>
    </location>
</feature>
<feature type="transmembrane region" description="Helical" evidence="5">
    <location>
        <begin position="250"/>
        <end position="268"/>
    </location>
</feature>
<dbReference type="GO" id="GO:0016874">
    <property type="term" value="F:ligase activity"/>
    <property type="evidence" value="ECO:0007669"/>
    <property type="project" value="UniProtKB-KW"/>
</dbReference>
<feature type="transmembrane region" description="Helical" evidence="5">
    <location>
        <begin position="28"/>
        <end position="44"/>
    </location>
</feature>
<keyword evidence="7" id="KW-0436">Ligase</keyword>
<dbReference type="PANTHER" id="PTHR37422:SF17">
    <property type="entry name" value="O-ANTIGEN LIGASE"/>
    <property type="match status" value="1"/>
</dbReference>
<dbReference type="AlphaFoldDB" id="A0A916XVF1"/>
<evidence type="ECO:0000313" key="7">
    <source>
        <dbReference type="EMBL" id="GGD15109.1"/>
    </source>
</evidence>
<feature type="transmembrane region" description="Helical" evidence="5">
    <location>
        <begin position="99"/>
        <end position="118"/>
    </location>
</feature>
<feature type="transmembrane region" description="Helical" evidence="5">
    <location>
        <begin position="130"/>
        <end position="148"/>
    </location>
</feature>
<dbReference type="Pfam" id="PF04932">
    <property type="entry name" value="Wzy_C"/>
    <property type="match status" value="1"/>
</dbReference>
<protein>
    <submittedName>
        <fullName evidence="7">Ligase</fullName>
    </submittedName>
</protein>
<reference evidence="7" key="2">
    <citation type="submission" date="2020-09" db="EMBL/GenBank/DDBJ databases">
        <authorList>
            <person name="Sun Q."/>
            <person name="Zhou Y."/>
        </authorList>
    </citation>
    <scope>NUCLEOTIDE SEQUENCE</scope>
    <source>
        <strain evidence="7">CGMCC 1.12506</strain>
    </source>
</reference>
<feature type="transmembrane region" description="Helical" evidence="5">
    <location>
        <begin position="375"/>
        <end position="393"/>
    </location>
</feature>
<keyword evidence="4 5" id="KW-0472">Membrane</keyword>
<feature type="transmembrane region" description="Helical" evidence="5">
    <location>
        <begin position="160"/>
        <end position="179"/>
    </location>
</feature>
<evidence type="ECO:0000256" key="3">
    <source>
        <dbReference type="ARBA" id="ARBA00022989"/>
    </source>
</evidence>
<proteinExistence type="predicted"/>
<comment type="subcellular location">
    <subcellularLocation>
        <location evidence="1">Membrane</location>
        <topology evidence="1">Multi-pass membrane protein</topology>
    </subcellularLocation>
</comment>
<keyword evidence="8" id="KW-1185">Reference proteome</keyword>
<comment type="caution">
    <text evidence="7">The sequence shown here is derived from an EMBL/GenBank/DDBJ whole genome shotgun (WGS) entry which is preliminary data.</text>
</comment>
<organism evidence="7 8">
    <name type="scientific">Flavobacterium orientale</name>
    <dbReference type="NCBI Taxonomy" id="1756020"/>
    <lineage>
        <taxon>Bacteria</taxon>
        <taxon>Pseudomonadati</taxon>
        <taxon>Bacteroidota</taxon>
        <taxon>Flavobacteriia</taxon>
        <taxon>Flavobacteriales</taxon>
        <taxon>Flavobacteriaceae</taxon>
        <taxon>Flavobacterium</taxon>
    </lineage>
</organism>
<feature type="transmembrane region" description="Helical" evidence="5">
    <location>
        <begin position="72"/>
        <end position="92"/>
    </location>
</feature>
<dbReference type="Proteomes" id="UP000625735">
    <property type="component" value="Unassembled WGS sequence"/>
</dbReference>
<name>A0A916XVF1_9FLAO</name>
<evidence type="ECO:0000256" key="2">
    <source>
        <dbReference type="ARBA" id="ARBA00022692"/>
    </source>
</evidence>
<evidence type="ECO:0000313" key="8">
    <source>
        <dbReference type="Proteomes" id="UP000625735"/>
    </source>
</evidence>
<feature type="transmembrane region" description="Helical" evidence="5">
    <location>
        <begin position="400"/>
        <end position="418"/>
    </location>
</feature>
<dbReference type="GO" id="GO:0016020">
    <property type="term" value="C:membrane"/>
    <property type="evidence" value="ECO:0007669"/>
    <property type="project" value="UniProtKB-SubCell"/>
</dbReference>
<keyword evidence="3 5" id="KW-1133">Transmembrane helix</keyword>
<reference evidence="7" key="1">
    <citation type="journal article" date="2014" name="Int. J. Syst. Evol. Microbiol.">
        <title>Complete genome sequence of Corynebacterium casei LMG S-19264T (=DSM 44701T), isolated from a smear-ripened cheese.</title>
        <authorList>
            <consortium name="US DOE Joint Genome Institute (JGI-PGF)"/>
            <person name="Walter F."/>
            <person name="Albersmeier A."/>
            <person name="Kalinowski J."/>
            <person name="Ruckert C."/>
        </authorList>
    </citation>
    <scope>NUCLEOTIDE SEQUENCE</scope>
    <source>
        <strain evidence="7">CGMCC 1.12506</strain>
    </source>
</reference>
<evidence type="ECO:0000259" key="6">
    <source>
        <dbReference type="Pfam" id="PF04932"/>
    </source>
</evidence>
<feature type="transmembrane region" description="Helical" evidence="5">
    <location>
        <begin position="424"/>
        <end position="444"/>
    </location>
</feature>
<dbReference type="InterPro" id="IPR051533">
    <property type="entry name" value="WaaL-like"/>
</dbReference>
<keyword evidence="2 5" id="KW-0812">Transmembrane</keyword>
<feature type="domain" description="O-antigen ligase-related" evidence="6">
    <location>
        <begin position="235"/>
        <end position="382"/>
    </location>
</feature>
<feature type="transmembrane region" description="Helical" evidence="5">
    <location>
        <begin position="280"/>
        <end position="304"/>
    </location>
</feature>
<evidence type="ECO:0000256" key="5">
    <source>
        <dbReference type="SAM" id="Phobius"/>
    </source>
</evidence>
<feature type="transmembrane region" description="Helical" evidence="5">
    <location>
        <begin position="227"/>
        <end position="244"/>
    </location>
</feature>
<dbReference type="PANTHER" id="PTHR37422">
    <property type="entry name" value="TEICHURONIC ACID BIOSYNTHESIS PROTEIN TUAE"/>
    <property type="match status" value="1"/>
</dbReference>